<proteinExistence type="predicted"/>
<dbReference type="InParanoid" id="A0A330LAZ3"/>
<sequence length="30" mass="3440">MTLHLSVGSLVRLDENFLIQAKRWSFSSGF</sequence>
<dbReference type="AlphaFoldDB" id="A0A330LAZ3"/>
<evidence type="ECO:0000313" key="1">
    <source>
        <dbReference type="EMBL" id="SPP66264.1"/>
    </source>
</evidence>
<reference evidence="2" key="1">
    <citation type="submission" date="2018-04" db="EMBL/GenBank/DDBJ databases">
        <authorList>
            <person name="Lucker S."/>
            <person name="Sakoula D."/>
        </authorList>
    </citation>
    <scope>NUCLEOTIDE SEQUENCE [LARGE SCALE GENOMIC DNA]</scope>
</reference>
<gene>
    <name evidence="1" type="ORF">NITLEN_60067</name>
</gene>
<organism evidence="1 2">
    <name type="scientific">Nitrospira lenta</name>
    <dbReference type="NCBI Taxonomy" id="1436998"/>
    <lineage>
        <taxon>Bacteria</taxon>
        <taxon>Pseudomonadati</taxon>
        <taxon>Nitrospirota</taxon>
        <taxon>Nitrospiria</taxon>
        <taxon>Nitrospirales</taxon>
        <taxon>Nitrospiraceae</taxon>
        <taxon>Nitrospira</taxon>
    </lineage>
</organism>
<name>A0A330LAZ3_9BACT</name>
<evidence type="ECO:0000313" key="2">
    <source>
        <dbReference type="Proteomes" id="UP000248168"/>
    </source>
</evidence>
<dbReference type="Proteomes" id="UP000248168">
    <property type="component" value="Unassembled WGS sequence"/>
</dbReference>
<accession>A0A330LAZ3</accession>
<dbReference type="EMBL" id="OUNR01000019">
    <property type="protein sequence ID" value="SPP66264.1"/>
    <property type="molecule type" value="Genomic_DNA"/>
</dbReference>
<keyword evidence="2" id="KW-1185">Reference proteome</keyword>
<protein>
    <submittedName>
        <fullName evidence="1">Uncharacterized protein</fullName>
    </submittedName>
</protein>